<feature type="domain" description="DUF397" evidence="1">
    <location>
        <begin position="27"/>
        <end position="77"/>
    </location>
</feature>
<name>A0AAJ2UP65_9ACTN</name>
<reference evidence="2" key="1">
    <citation type="journal article" date="2023" name="Microb. Genom.">
        <title>Mesoterricola silvestris gen. nov., sp. nov., Mesoterricola sediminis sp. nov., Geothrix oryzae sp. nov., Geothrix edaphica sp. nov., Geothrix rubra sp. nov., and Geothrix limicola sp. nov., six novel members of Acidobacteriota isolated from soils.</title>
        <authorList>
            <person name="Weisberg A.J."/>
            <person name="Pearce E."/>
            <person name="Kramer C.G."/>
            <person name="Chang J.H."/>
            <person name="Clarke C.R."/>
        </authorList>
    </citation>
    <scope>NUCLEOTIDE SEQUENCE</scope>
    <source>
        <strain evidence="2">ND06-05F</strain>
    </source>
</reference>
<organism evidence="2 3">
    <name type="scientific">Streptomyces europaeiscabiei</name>
    <dbReference type="NCBI Taxonomy" id="146819"/>
    <lineage>
        <taxon>Bacteria</taxon>
        <taxon>Bacillati</taxon>
        <taxon>Actinomycetota</taxon>
        <taxon>Actinomycetes</taxon>
        <taxon>Kitasatosporales</taxon>
        <taxon>Streptomycetaceae</taxon>
        <taxon>Streptomyces</taxon>
    </lineage>
</organism>
<evidence type="ECO:0000313" key="2">
    <source>
        <dbReference type="EMBL" id="MDX3133679.1"/>
    </source>
</evidence>
<protein>
    <submittedName>
        <fullName evidence="2">DUF397 domain-containing protein</fullName>
    </submittedName>
</protein>
<accession>A0AAJ2UP65</accession>
<dbReference type="RefSeq" id="WP_319695426.1">
    <property type="nucleotide sequence ID" value="NZ_JARAWN010000224.1"/>
</dbReference>
<sequence>MSSSEPTWFKSSYSGGDGDDCVEVALSWFKSSYSSGGDGDCVEVAVTLPRTIHIRDSKNTTGPLLTLSPTAWADFVPYAAAQD</sequence>
<gene>
    <name evidence="2" type="ORF">PV367_28770</name>
</gene>
<proteinExistence type="predicted"/>
<dbReference type="EMBL" id="JARAWN010000224">
    <property type="protein sequence ID" value="MDX3133679.1"/>
    <property type="molecule type" value="Genomic_DNA"/>
</dbReference>
<dbReference type="InterPro" id="IPR007278">
    <property type="entry name" value="DUF397"/>
</dbReference>
<dbReference type="Proteomes" id="UP001273589">
    <property type="component" value="Unassembled WGS sequence"/>
</dbReference>
<dbReference type="Pfam" id="PF04149">
    <property type="entry name" value="DUF397"/>
    <property type="match status" value="2"/>
</dbReference>
<dbReference type="AlphaFoldDB" id="A0AAJ2UP65"/>
<evidence type="ECO:0000259" key="1">
    <source>
        <dbReference type="Pfam" id="PF04149"/>
    </source>
</evidence>
<evidence type="ECO:0000313" key="3">
    <source>
        <dbReference type="Proteomes" id="UP001273589"/>
    </source>
</evidence>
<feature type="domain" description="DUF397" evidence="1">
    <location>
        <begin position="7"/>
        <end position="25"/>
    </location>
</feature>
<comment type="caution">
    <text evidence="2">The sequence shown here is derived from an EMBL/GenBank/DDBJ whole genome shotgun (WGS) entry which is preliminary data.</text>
</comment>